<dbReference type="Proteomes" id="UP000277326">
    <property type="component" value="Unassembled WGS sequence"/>
</dbReference>
<dbReference type="Proteomes" id="UP000282007">
    <property type="component" value="Chromosome"/>
</dbReference>
<evidence type="ECO:0000313" key="4">
    <source>
        <dbReference type="Proteomes" id="UP000277326"/>
    </source>
</evidence>
<dbReference type="OrthoDB" id="237955at2157"/>
<evidence type="ECO:0000313" key="2">
    <source>
        <dbReference type="EMBL" id="AZH25175.1"/>
    </source>
</evidence>
<feature type="transmembrane region" description="Helical" evidence="1">
    <location>
        <begin position="239"/>
        <end position="261"/>
    </location>
</feature>
<feature type="transmembrane region" description="Helical" evidence="1">
    <location>
        <begin position="120"/>
        <end position="141"/>
    </location>
</feature>
<organism evidence="3 4">
    <name type="scientific">Haloplanus aerogenes</name>
    <dbReference type="NCBI Taxonomy" id="660522"/>
    <lineage>
        <taxon>Archaea</taxon>
        <taxon>Methanobacteriati</taxon>
        <taxon>Methanobacteriota</taxon>
        <taxon>Stenosarchaea group</taxon>
        <taxon>Halobacteria</taxon>
        <taxon>Halobacteriales</taxon>
        <taxon>Haloferacaceae</taxon>
        <taxon>Haloplanus</taxon>
    </lineage>
</organism>
<dbReference type="AlphaFoldDB" id="A0A3M0CXN8"/>
<evidence type="ECO:0000313" key="5">
    <source>
        <dbReference type="Proteomes" id="UP000282007"/>
    </source>
</evidence>
<keyword evidence="1" id="KW-0812">Transmembrane</keyword>
<evidence type="ECO:0000313" key="3">
    <source>
        <dbReference type="EMBL" id="RMB13597.1"/>
    </source>
</evidence>
<keyword evidence="1" id="KW-1133">Transmembrane helix</keyword>
<dbReference type="KEGG" id="haer:DU502_07190"/>
<evidence type="ECO:0000256" key="1">
    <source>
        <dbReference type="SAM" id="Phobius"/>
    </source>
</evidence>
<dbReference type="RefSeq" id="WP_121920669.1">
    <property type="nucleotide sequence ID" value="NZ_CP034145.1"/>
</dbReference>
<feature type="transmembrane region" description="Helical" evidence="1">
    <location>
        <begin position="210"/>
        <end position="233"/>
    </location>
</feature>
<keyword evidence="1" id="KW-0472">Membrane</keyword>
<feature type="transmembrane region" description="Helical" evidence="1">
    <location>
        <begin position="61"/>
        <end position="82"/>
    </location>
</feature>
<gene>
    <name evidence="3" type="ORF">ATH50_2036</name>
    <name evidence="2" type="ORF">DU502_07190</name>
</gene>
<sequence>MPEGDADTFDFDTHWISAHCESGIFGIDNPVLTGVIKFGLVWDLTSLAYVVTQWQHLTLPFLFASALVLLWVNFAPALIWYYDERVMPRFFDQFRDLCSDPEQVTDVAAEANRFFAKPRVLVSIFWAIGILLVAWAGTPLLRQRGMAGDGQLFLWLTYGYAIYLGGILAGPGFVGPITTIRTVRRLVELDFDIQPLHPDRLGGLSTVGYYAIRTTLLFSSASLFLPLAFRLAAGTGRGAVILSVVLVYLLTIVASFAYPTFKVNRKAASLRDEILENLQQRTFALRAQIEADSDDELADLNRQMELQRIRSTYEDYDNVQLYPMQIDILLRLAGSVLLPLVFLFLEIWVSDLF</sequence>
<feature type="transmembrane region" description="Helical" evidence="1">
    <location>
        <begin position="328"/>
        <end position="349"/>
    </location>
</feature>
<proteinExistence type="predicted"/>
<protein>
    <submittedName>
        <fullName evidence="3">Uncharacterized protein</fullName>
    </submittedName>
</protein>
<accession>A0A3M0CXN8</accession>
<feature type="transmembrane region" description="Helical" evidence="1">
    <location>
        <begin position="153"/>
        <end position="175"/>
    </location>
</feature>
<name>A0A3M0CXN8_9EURY</name>
<keyword evidence="5" id="KW-1185">Reference proteome</keyword>
<reference evidence="3" key="3">
    <citation type="submission" date="2018-10" db="EMBL/GenBank/DDBJ databases">
        <authorList>
            <person name="Whitman W."/>
            <person name="Huntemann M."/>
            <person name="Clum A."/>
            <person name="Pillay M."/>
            <person name="Palaniappan K."/>
            <person name="Varghese N."/>
            <person name="Mikhailova N."/>
            <person name="Stamatis D."/>
            <person name="Reddy T."/>
            <person name="Daum C."/>
            <person name="Shapiro N."/>
            <person name="Ivanova N."/>
            <person name="Kyrpides N."/>
            <person name="Woyke T."/>
        </authorList>
    </citation>
    <scope>NUCLEOTIDE SEQUENCE</scope>
    <source>
        <strain evidence="3">CGMCC 1.10124</strain>
    </source>
</reference>
<dbReference type="EMBL" id="REFS01000004">
    <property type="protein sequence ID" value="RMB13597.1"/>
    <property type="molecule type" value="Genomic_DNA"/>
</dbReference>
<dbReference type="EMBL" id="CP034145">
    <property type="protein sequence ID" value="AZH25175.1"/>
    <property type="molecule type" value="Genomic_DNA"/>
</dbReference>
<reference evidence="2 5" key="2">
    <citation type="submission" date="2018-07" db="EMBL/GenBank/DDBJ databases">
        <title>Genome sequences of Haloplanus aerogenes JCM 16430T.</title>
        <authorList>
            <person name="Kim Y.B."/>
            <person name="Roh S.W."/>
        </authorList>
    </citation>
    <scope>NUCLEOTIDE SEQUENCE [LARGE SCALE GENOMIC DNA]</scope>
    <source>
        <strain evidence="2 5">JCM 16430</strain>
    </source>
</reference>
<reference evidence="3 4" key="1">
    <citation type="journal article" date="2015" name="Stand. Genomic Sci.">
        <title>Genomic Encyclopedia of Bacterial and Archaeal Type Strains, Phase III: the genomes of soil and plant-associated and newly described type strains.</title>
        <authorList>
            <person name="Whitman W.B."/>
            <person name="Woyke T."/>
            <person name="Klenk H.P."/>
            <person name="Zhou Y."/>
            <person name="Lilburn T.G."/>
            <person name="Beck B.J."/>
            <person name="De Vos P."/>
            <person name="Vandamme P."/>
            <person name="Eisen J.A."/>
            <person name="Garrity G."/>
            <person name="Hugenholtz P."/>
            <person name="Kyrpides N.C."/>
        </authorList>
    </citation>
    <scope>NUCLEOTIDE SEQUENCE [LARGE SCALE GENOMIC DNA]</scope>
    <source>
        <strain evidence="3 4">CGMCC 1.10124</strain>
    </source>
</reference>
<dbReference type="GeneID" id="38471058"/>